<dbReference type="InterPro" id="IPR018062">
    <property type="entry name" value="HTH_AraC-typ_CS"/>
</dbReference>
<dbReference type="SMART" id="SM00342">
    <property type="entry name" value="HTH_ARAC"/>
    <property type="match status" value="1"/>
</dbReference>
<dbReference type="GO" id="GO:0043565">
    <property type="term" value="F:sequence-specific DNA binding"/>
    <property type="evidence" value="ECO:0007669"/>
    <property type="project" value="InterPro"/>
</dbReference>
<dbReference type="GO" id="GO:0003700">
    <property type="term" value="F:DNA-binding transcription factor activity"/>
    <property type="evidence" value="ECO:0007669"/>
    <property type="project" value="InterPro"/>
</dbReference>
<dbReference type="Gene3D" id="1.10.10.60">
    <property type="entry name" value="Homeodomain-like"/>
    <property type="match status" value="2"/>
</dbReference>
<dbReference type="SUPFAM" id="SSF46689">
    <property type="entry name" value="Homeodomain-like"/>
    <property type="match status" value="2"/>
</dbReference>
<feature type="domain" description="HTH araC/xylS-type" evidence="5">
    <location>
        <begin position="6"/>
        <end position="104"/>
    </location>
</feature>
<organism evidence="6 7">
    <name type="scientific">Phytohabitans suffuscus</name>
    <dbReference type="NCBI Taxonomy" id="624315"/>
    <lineage>
        <taxon>Bacteria</taxon>
        <taxon>Bacillati</taxon>
        <taxon>Actinomycetota</taxon>
        <taxon>Actinomycetes</taxon>
        <taxon>Micromonosporales</taxon>
        <taxon>Micromonosporaceae</taxon>
    </lineage>
</organism>
<evidence type="ECO:0000256" key="3">
    <source>
        <dbReference type="ARBA" id="ARBA00023163"/>
    </source>
</evidence>
<reference evidence="6 7" key="2">
    <citation type="submission" date="2020-03" db="EMBL/GenBank/DDBJ databases">
        <authorList>
            <person name="Ichikawa N."/>
            <person name="Kimura A."/>
            <person name="Kitahashi Y."/>
            <person name="Uohara A."/>
        </authorList>
    </citation>
    <scope>NUCLEOTIDE SEQUENCE [LARGE SCALE GENOMIC DNA]</scope>
    <source>
        <strain evidence="6 7">NBRC 105367</strain>
    </source>
</reference>
<evidence type="ECO:0000259" key="5">
    <source>
        <dbReference type="PROSITE" id="PS01124"/>
    </source>
</evidence>
<dbReference type="PROSITE" id="PS01124">
    <property type="entry name" value="HTH_ARAC_FAMILY_2"/>
    <property type="match status" value="1"/>
</dbReference>
<evidence type="ECO:0000313" key="7">
    <source>
        <dbReference type="Proteomes" id="UP000503011"/>
    </source>
</evidence>
<dbReference type="PRINTS" id="PR00032">
    <property type="entry name" value="HTHARAC"/>
</dbReference>
<dbReference type="AlphaFoldDB" id="A0A6F8YUE5"/>
<keyword evidence="1" id="KW-0805">Transcription regulation</keyword>
<gene>
    <name evidence="6" type="ORF">Psuf_070120</name>
</gene>
<dbReference type="InterPro" id="IPR050204">
    <property type="entry name" value="AraC_XylS_family_regulators"/>
</dbReference>
<evidence type="ECO:0000256" key="1">
    <source>
        <dbReference type="ARBA" id="ARBA00023015"/>
    </source>
</evidence>
<dbReference type="Pfam" id="PF12833">
    <property type="entry name" value="HTH_18"/>
    <property type="match status" value="1"/>
</dbReference>
<keyword evidence="2" id="KW-0238">DNA-binding</keyword>
<dbReference type="KEGG" id="psuu:Psuf_070120"/>
<name>A0A6F8YUE5_9ACTN</name>
<sequence>MKGAVKCAIARIWKDYSEPLSLDEIAKSAILSRFHFSRVFRDATQVSPFRYLSAVRIYQAKHLLATTTLSVTDISLAVGYNSLGSFTNYFTDSVGASPSQFRRMWVDGMRGTPQPETRSPVESGTVTGTVTLPPGYATARVYIGAFETPIIQRRPASWTFVEVVSGAKAHYSLPDVVPGTWYIRAVATADSIDPEPWTRRSLLLGDLDPLTVTDKSTSVVNIALRPRRMTDLPILYAIPDLERQSMATRHSMSPTSTPGRRTGAGRAVRGYGHWHAGEPTMPAAVSRF</sequence>
<evidence type="ECO:0000256" key="2">
    <source>
        <dbReference type="ARBA" id="ARBA00023125"/>
    </source>
</evidence>
<accession>A0A6F8YUE5</accession>
<dbReference type="InterPro" id="IPR020449">
    <property type="entry name" value="Tscrpt_reg_AraC-type_HTH"/>
</dbReference>
<evidence type="ECO:0000313" key="6">
    <source>
        <dbReference type="EMBL" id="BCB89699.1"/>
    </source>
</evidence>
<keyword evidence="7" id="KW-1185">Reference proteome</keyword>
<keyword evidence="3" id="KW-0804">Transcription</keyword>
<proteinExistence type="predicted"/>
<dbReference type="InterPro" id="IPR018060">
    <property type="entry name" value="HTH_AraC"/>
</dbReference>
<feature type="region of interest" description="Disordered" evidence="4">
    <location>
        <begin position="246"/>
        <end position="265"/>
    </location>
</feature>
<evidence type="ECO:0000256" key="4">
    <source>
        <dbReference type="SAM" id="MobiDB-lite"/>
    </source>
</evidence>
<dbReference type="EMBL" id="AP022871">
    <property type="protein sequence ID" value="BCB89699.1"/>
    <property type="molecule type" value="Genomic_DNA"/>
</dbReference>
<dbReference type="PANTHER" id="PTHR46796">
    <property type="entry name" value="HTH-TYPE TRANSCRIPTIONAL ACTIVATOR RHAS-RELATED"/>
    <property type="match status" value="1"/>
</dbReference>
<dbReference type="Proteomes" id="UP000503011">
    <property type="component" value="Chromosome"/>
</dbReference>
<feature type="compositionally biased region" description="Polar residues" evidence="4">
    <location>
        <begin position="246"/>
        <end position="258"/>
    </location>
</feature>
<protein>
    <submittedName>
        <fullName evidence="6">AraC family transcriptional regulator</fullName>
    </submittedName>
</protein>
<reference evidence="6 7" key="1">
    <citation type="submission" date="2020-03" db="EMBL/GenBank/DDBJ databases">
        <title>Whole genome shotgun sequence of Phytohabitans suffuscus NBRC 105367.</title>
        <authorList>
            <person name="Komaki H."/>
            <person name="Tamura T."/>
        </authorList>
    </citation>
    <scope>NUCLEOTIDE SEQUENCE [LARGE SCALE GENOMIC DNA]</scope>
    <source>
        <strain evidence="6 7">NBRC 105367</strain>
    </source>
</reference>
<dbReference type="PROSITE" id="PS00041">
    <property type="entry name" value="HTH_ARAC_FAMILY_1"/>
    <property type="match status" value="1"/>
</dbReference>
<dbReference type="RefSeq" id="WP_173161676.1">
    <property type="nucleotide sequence ID" value="NZ_AP022871.1"/>
</dbReference>
<dbReference type="InterPro" id="IPR009057">
    <property type="entry name" value="Homeodomain-like_sf"/>
</dbReference>